<keyword evidence="2" id="KW-0720">Serine protease</keyword>
<proteinExistence type="inferred from homology"/>
<dbReference type="Proteomes" id="UP000000450">
    <property type="component" value="Chromosome"/>
</dbReference>
<feature type="active site" evidence="2">
    <location>
        <position position="665"/>
    </location>
</feature>
<comment type="similarity">
    <text evidence="2">Belongs to the peptidase S16 family.</text>
</comment>
<dbReference type="Gene3D" id="1.10.8.60">
    <property type="match status" value="1"/>
</dbReference>
<dbReference type="InterPro" id="IPR014721">
    <property type="entry name" value="Ribsml_uS5_D2-typ_fold_subgr"/>
</dbReference>
<dbReference type="InterPro" id="IPR027417">
    <property type="entry name" value="P-loop_NTPase"/>
</dbReference>
<accession>A0A9J9Q9R9</accession>
<evidence type="ECO:0000256" key="2">
    <source>
        <dbReference type="PROSITE-ProRule" id="PRU01122"/>
    </source>
</evidence>
<keyword evidence="1 2" id="KW-0645">Protease</keyword>
<comment type="catalytic activity">
    <reaction evidence="2">
        <text>Hydrolysis of proteins in presence of ATP.</text>
        <dbReference type="EC" id="3.4.21.53"/>
    </reaction>
</comment>
<dbReference type="EMBL" id="CP001392">
    <property type="protein sequence ID" value="ACM33509.1"/>
    <property type="molecule type" value="Genomic_DNA"/>
</dbReference>
<dbReference type="AlphaFoldDB" id="A0A9J9Q9R9"/>
<name>A0A9J9Q9R9_ACIET</name>
<dbReference type="InterPro" id="IPR008269">
    <property type="entry name" value="Lon_proteolytic"/>
</dbReference>
<dbReference type="Pfam" id="PF05362">
    <property type="entry name" value="Lon_C"/>
    <property type="match status" value="1"/>
</dbReference>
<dbReference type="PANTHER" id="PTHR10046">
    <property type="entry name" value="ATP DEPENDENT LON PROTEASE FAMILY MEMBER"/>
    <property type="match status" value="1"/>
</dbReference>
<dbReference type="RefSeq" id="WP_015913538.1">
    <property type="nucleotide sequence ID" value="NC_011992.1"/>
</dbReference>
<dbReference type="InterPro" id="IPR046844">
    <property type="entry name" value="Lon-like_helical"/>
</dbReference>
<dbReference type="InterPro" id="IPR020568">
    <property type="entry name" value="Ribosomal_Su5_D2-typ_SF"/>
</dbReference>
<gene>
    <name evidence="4" type="ordered locus">Dtpsy_2053</name>
</gene>
<dbReference type="Pfam" id="PF13654">
    <property type="entry name" value="AAA_32"/>
    <property type="match status" value="1"/>
</dbReference>
<dbReference type="PROSITE" id="PS51786">
    <property type="entry name" value="LON_PROTEOLYTIC"/>
    <property type="match status" value="1"/>
</dbReference>
<dbReference type="Gene3D" id="3.40.50.300">
    <property type="entry name" value="P-loop containing nucleotide triphosphate hydrolases"/>
    <property type="match status" value="2"/>
</dbReference>
<feature type="active site" evidence="2">
    <location>
        <position position="708"/>
    </location>
</feature>
<dbReference type="InterPro" id="IPR041699">
    <property type="entry name" value="AAA_32"/>
</dbReference>
<organism evidence="4 5">
    <name type="scientific">Acidovorax ebreus (strain TPSY)</name>
    <name type="common">Diaphorobacter sp. (strain TPSY)</name>
    <dbReference type="NCBI Taxonomy" id="535289"/>
    <lineage>
        <taxon>Bacteria</taxon>
        <taxon>Pseudomonadati</taxon>
        <taxon>Pseudomonadota</taxon>
        <taxon>Betaproteobacteria</taxon>
        <taxon>Burkholderiales</taxon>
        <taxon>Comamonadaceae</taxon>
        <taxon>Diaphorobacter</taxon>
    </lineage>
</organism>
<dbReference type="PRINTS" id="PR00830">
    <property type="entry name" value="ENDOLAPTASE"/>
</dbReference>
<protein>
    <recommendedName>
        <fullName evidence="2">endopeptidase La</fullName>
        <ecNumber evidence="2">3.4.21.53</ecNumber>
    </recommendedName>
</protein>
<dbReference type="Pfam" id="PF20437">
    <property type="entry name" value="LonC_helical"/>
    <property type="match status" value="1"/>
</dbReference>
<sequence>MSAPCTALAPGQLRLSIRPESLGFDDTRALVAEPLPWIGQQRAFDAARFGLTMQQPDYHLFVLGEVGSGRASLMRQAMDEAAASRPVPPDLCFLHDFDAPERPRALRLPAGQGRQLRDQMASWSRQLEAEIPKRLAAPDVKNERERIHKRYQSDEARAFSQLADFARARRFRLSREQGQMVFTLLGPGGEPLTEADGAALGAPERAAIELAEQELRAEIVRFLEQTRPLERARDDALAQLLRQSAGPLVTHGLDDIRQGLRKQIKDAVKLGRWLDQVQREVLDDLELFVPHEGEQPDDPQEEERRDQLANLLALCQVNLAVDNASLKGAPVVVEDNPQLRNLFGHIQYESGEDAPYADFSSIHAGGLLRAHGGYLMLFLRDLLGDTPLWERLRRFLRCSRLAVEDTAASHGGGGPTVALQPEGVDVEVKLVLIGTAVEYYVLQEGDEDLAQRFRVKVDFAERFTASAQTHYASAVFIARACARRGLPHCSAAAVARLLEFTHREADDQSRQSARFSLLEALLLESAAQARARGAAQTDAADVEAALIAKRQRHNAPEEALHESIAEGELLITLDGTRVGQLNALTQIDLGDYRFGFPVRITARTHAGQEGLVNIEREVELSGPIHDKGVLILHSYFSALFGHLAPLALNASIVLEQEYSGIEGDSASCAELYALLSSLSGLPLRQDIAVTGALNQHGEVLPVGGLNEKIEGWFRVCAHAGLTGTQGVLIPARNQRHLMLSPAVVDAVAAGRFHVYTAQHVSEGIALLTGTHAGLTPGEPWEGSVRARAESTLLAYRRAWQAMALGRRRVPRRLGSGL</sequence>
<dbReference type="InterPro" id="IPR046843">
    <property type="entry name" value="LonB_AAA-LID"/>
</dbReference>
<dbReference type="GO" id="GO:0005524">
    <property type="term" value="F:ATP binding"/>
    <property type="evidence" value="ECO:0007669"/>
    <property type="project" value="InterPro"/>
</dbReference>
<dbReference type="EC" id="3.4.21.53" evidence="2"/>
<dbReference type="GO" id="GO:0004176">
    <property type="term" value="F:ATP-dependent peptidase activity"/>
    <property type="evidence" value="ECO:0007669"/>
    <property type="project" value="UniProtKB-UniRule"/>
</dbReference>
<dbReference type="KEGG" id="dia:Dtpsy_2053"/>
<dbReference type="GO" id="GO:0006508">
    <property type="term" value="P:proteolysis"/>
    <property type="evidence" value="ECO:0007669"/>
    <property type="project" value="UniProtKB-KW"/>
</dbReference>
<dbReference type="GO" id="GO:0004252">
    <property type="term" value="F:serine-type endopeptidase activity"/>
    <property type="evidence" value="ECO:0007669"/>
    <property type="project" value="UniProtKB-UniRule"/>
</dbReference>
<evidence type="ECO:0000259" key="3">
    <source>
        <dbReference type="PROSITE" id="PS51786"/>
    </source>
</evidence>
<keyword evidence="2" id="KW-0378">Hydrolase</keyword>
<dbReference type="Gene3D" id="3.30.230.10">
    <property type="match status" value="1"/>
</dbReference>
<dbReference type="GO" id="GO:0030163">
    <property type="term" value="P:protein catabolic process"/>
    <property type="evidence" value="ECO:0007669"/>
    <property type="project" value="InterPro"/>
</dbReference>
<evidence type="ECO:0000256" key="1">
    <source>
        <dbReference type="ARBA" id="ARBA00022670"/>
    </source>
</evidence>
<keyword evidence="5" id="KW-1185">Reference proteome</keyword>
<evidence type="ECO:0000313" key="5">
    <source>
        <dbReference type="Proteomes" id="UP000000450"/>
    </source>
</evidence>
<evidence type="ECO:0000313" key="4">
    <source>
        <dbReference type="EMBL" id="ACM33509.1"/>
    </source>
</evidence>
<feature type="domain" description="Lon proteolytic" evidence="3">
    <location>
        <begin position="575"/>
        <end position="770"/>
    </location>
</feature>
<reference evidence="4 5" key="1">
    <citation type="journal article" date="2010" name="J. Bacteriol.">
        <title>Completed genome sequence of the anaerobic iron-oxidizing bacterium Acidovorax ebreus strain TPSY.</title>
        <authorList>
            <person name="Byrne-Bailey K.G."/>
            <person name="Weber K.A."/>
            <person name="Chair A.H."/>
            <person name="Bose S."/>
            <person name="Knox T."/>
            <person name="Spanbauer T.L."/>
            <person name="Chertkov O."/>
            <person name="Coates J.D."/>
        </authorList>
    </citation>
    <scope>NUCLEOTIDE SEQUENCE [LARGE SCALE GENOMIC DNA]</scope>
    <source>
        <strain evidence="4 5">TPSY</strain>
    </source>
</reference>
<dbReference type="SUPFAM" id="SSF54211">
    <property type="entry name" value="Ribosomal protein S5 domain 2-like"/>
    <property type="match status" value="1"/>
</dbReference>
<dbReference type="InterPro" id="IPR027065">
    <property type="entry name" value="Lon_Prtase"/>
</dbReference>
<dbReference type="Pfam" id="PF20436">
    <property type="entry name" value="LonB_AAA-LID"/>
    <property type="match status" value="1"/>
</dbReference>